<name>A0A3L6PPE6_PANMI</name>
<reference evidence="2" key="1">
    <citation type="journal article" date="2019" name="Nat. Commun.">
        <title>The genome of broomcorn millet.</title>
        <authorList>
            <person name="Zou C."/>
            <person name="Miki D."/>
            <person name="Li D."/>
            <person name="Tang Q."/>
            <person name="Xiao L."/>
            <person name="Rajput S."/>
            <person name="Deng P."/>
            <person name="Jia W."/>
            <person name="Huang R."/>
            <person name="Zhang M."/>
            <person name="Sun Y."/>
            <person name="Hu J."/>
            <person name="Fu X."/>
            <person name="Schnable P.S."/>
            <person name="Li F."/>
            <person name="Zhang H."/>
            <person name="Feng B."/>
            <person name="Zhu X."/>
            <person name="Liu R."/>
            <person name="Schnable J.C."/>
            <person name="Zhu J.-K."/>
            <person name="Zhang H."/>
        </authorList>
    </citation>
    <scope>NUCLEOTIDE SEQUENCE [LARGE SCALE GENOMIC DNA]</scope>
</reference>
<proteinExistence type="predicted"/>
<evidence type="ECO:0000313" key="2">
    <source>
        <dbReference type="Proteomes" id="UP000275267"/>
    </source>
</evidence>
<dbReference type="Proteomes" id="UP000275267">
    <property type="component" value="Unassembled WGS sequence"/>
</dbReference>
<dbReference type="EMBL" id="PQIB02000016">
    <property type="protein sequence ID" value="RLM60186.1"/>
    <property type="molecule type" value="Genomic_DNA"/>
</dbReference>
<evidence type="ECO:0000313" key="1">
    <source>
        <dbReference type="EMBL" id="RLM60186.1"/>
    </source>
</evidence>
<dbReference type="AlphaFoldDB" id="A0A3L6PPE6"/>
<gene>
    <name evidence="1" type="ORF">C2845_PM14G08890</name>
</gene>
<organism evidence="1 2">
    <name type="scientific">Panicum miliaceum</name>
    <name type="common">Proso millet</name>
    <name type="synonym">Broomcorn millet</name>
    <dbReference type="NCBI Taxonomy" id="4540"/>
    <lineage>
        <taxon>Eukaryota</taxon>
        <taxon>Viridiplantae</taxon>
        <taxon>Streptophyta</taxon>
        <taxon>Embryophyta</taxon>
        <taxon>Tracheophyta</taxon>
        <taxon>Spermatophyta</taxon>
        <taxon>Magnoliopsida</taxon>
        <taxon>Liliopsida</taxon>
        <taxon>Poales</taxon>
        <taxon>Poaceae</taxon>
        <taxon>PACMAD clade</taxon>
        <taxon>Panicoideae</taxon>
        <taxon>Panicodae</taxon>
        <taxon>Paniceae</taxon>
        <taxon>Panicinae</taxon>
        <taxon>Panicum</taxon>
        <taxon>Panicum sect. Panicum</taxon>
    </lineage>
</organism>
<protein>
    <submittedName>
        <fullName evidence="1">Copia-type pol polyprotein</fullName>
    </submittedName>
</protein>
<comment type="caution">
    <text evidence="1">The sequence shown here is derived from an EMBL/GenBank/DDBJ whole genome shotgun (WGS) entry which is preliminary data.</text>
</comment>
<accession>A0A3L6PPE6</accession>
<keyword evidence="2" id="KW-1185">Reference proteome</keyword>
<dbReference type="STRING" id="4540.A0A3L6PPE6"/>
<sequence>MMRSMPMPRATAIPDPRARGPAFEICPRTPDRLVVEFGSDQITYPCCPKRRPLGTVEGFAVAAPRDYHNQSITVKNQRAIDVYPYQKNEGLERRFWCDFHKDFYASVIIRKDDAPIVPMKYIDWEYFENMNDPSVNAVIAKFEEYKLRDLMGFKYNWNTEIICQFYCSLYYKARYNTLHCTTEREHYYVDYMTFSRSLGLGSEHEKYDPIHVERRIKPADATFMFFNPILAHEGKSIHL</sequence>